<name>A0A6G4NBX6_STRSL</name>
<feature type="transmembrane region" description="Helical" evidence="1">
    <location>
        <begin position="72"/>
        <end position="91"/>
    </location>
</feature>
<reference evidence="2" key="1">
    <citation type="submission" date="2020-02" db="EMBL/GenBank/DDBJ databases">
        <title>Antibiotic resistance/susceptibility profiles of lactic acid-producing cocci isolated from the human vagina, and analysis of the genetic basis of atypical resistances.</title>
        <authorList>
            <person name="Sirichoat A."/>
            <person name="Florez A.B."/>
            <person name="Vazquez L."/>
            <person name="Buppasiri P."/>
            <person name="Panya M."/>
            <person name="Lulitanond V."/>
            <person name="Mayo B."/>
        </authorList>
    </citation>
    <scope>NUCLEOTIDE SEQUENCE</scope>
    <source>
        <strain evidence="2">VA08-2AN</strain>
    </source>
</reference>
<keyword evidence="1" id="KW-0812">Transmembrane</keyword>
<keyword evidence="1" id="KW-1133">Transmembrane helix</keyword>
<dbReference type="EMBL" id="JAAJBE010000010">
    <property type="protein sequence ID" value="NGG28116.1"/>
    <property type="molecule type" value="Genomic_DNA"/>
</dbReference>
<proteinExistence type="predicted"/>
<dbReference type="RefSeq" id="WP_164332253.1">
    <property type="nucleotide sequence ID" value="NZ_JAAJBE010000010.1"/>
</dbReference>
<evidence type="ECO:0000256" key="1">
    <source>
        <dbReference type="SAM" id="Phobius"/>
    </source>
</evidence>
<accession>A0A6G4NBX6</accession>
<organism evidence="2">
    <name type="scientific">Streptococcus salivarius</name>
    <dbReference type="NCBI Taxonomy" id="1304"/>
    <lineage>
        <taxon>Bacteria</taxon>
        <taxon>Bacillati</taxon>
        <taxon>Bacillota</taxon>
        <taxon>Bacilli</taxon>
        <taxon>Lactobacillales</taxon>
        <taxon>Streptococcaceae</taxon>
        <taxon>Streptococcus</taxon>
    </lineage>
</organism>
<sequence length="294" mass="34294">MGSTNNQNENDQREINFYQLLAKIPILLKKLIKSFKFFFVALSLLPVIYVILERFFNVHFGLSINLGYDWLAYYGSIIASLITLRGIEITLREQNEQYKKEQINSVRPILNITTDFDRMESLGEETIPSQRILYMTSSDGKLKYTNFIDLKEQNTSDNDTNSILIKINNIGLGHALLEEVKCTNNNCNHKLKPDEKFMIDKGTSNILLIRFDGELKGEEIVEFTLRDILDNKYSYKMKLVPTVEKNEDQGKKDDEEKPTFKKIEVQRNIDGEEELFILVKLDNAYFEEYFPELL</sequence>
<gene>
    <name evidence="2" type="ORF">G5S97_06105</name>
</gene>
<feature type="transmembrane region" description="Helical" evidence="1">
    <location>
        <begin position="35"/>
        <end position="52"/>
    </location>
</feature>
<comment type="caution">
    <text evidence="2">The sequence shown here is derived from an EMBL/GenBank/DDBJ whole genome shotgun (WGS) entry which is preliminary data.</text>
</comment>
<protein>
    <submittedName>
        <fullName evidence="2">Uncharacterized protein</fullName>
    </submittedName>
</protein>
<keyword evidence="1" id="KW-0472">Membrane</keyword>
<evidence type="ECO:0000313" key="2">
    <source>
        <dbReference type="EMBL" id="NGG28116.1"/>
    </source>
</evidence>
<dbReference type="AlphaFoldDB" id="A0A6G4NBX6"/>